<evidence type="ECO:0000256" key="1">
    <source>
        <dbReference type="SAM" id="MobiDB-lite"/>
    </source>
</evidence>
<keyword evidence="3" id="KW-0547">Nucleotide-binding</keyword>
<reference evidence="3" key="1">
    <citation type="submission" date="2018-07" db="EMBL/GenBank/DDBJ databases">
        <authorList>
            <person name="Gao Z.-S."/>
            <person name="Jia H.-M."/>
            <person name="Jia H.-J."/>
            <person name="Cai Q.-L."/>
            <person name="Wang Y."/>
            <person name="Zhao H.-B."/>
        </authorList>
    </citation>
    <scope>NUCLEOTIDE SEQUENCE</scope>
    <source>
        <tissue evidence="3">Leaves</tissue>
    </source>
</reference>
<reference evidence="3 4" key="2">
    <citation type="journal article" date="2019" name="Plant Biotechnol. J.">
        <title>The red bayberry genome and genetic basis of sex determination.</title>
        <authorList>
            <person name="Jia H.M."/>
            <person name="Jia H.J."/>
            <person name="Cai Q.L."/>
            <person name="Wang Y."/>
            <person name="Zhao H.B."/>
            <person name="Yang W.F."/>
            <person name="Wang G.Y."/>
            <person name="Li Y.H."/>
            <person name="Zhan D.L."/>
            <person name="Shen Y.T."/>
            <person name="Niu Q.F."/>
            <person name="Chang L."/>
            <person name="Qiu J."/>
            <person name="Zhao L."/>
            <person name="Xie H.B."/>
            <person name="Fu W.Y."/>
            <person name="Jin J."/>
            <person name="Li X.W."/>
            <person name="Jiao Y."/>
            <person name="Zhou C.C."/>
            <person name="Tu T."/>
            <person name="Chai C.Y."/>
            <person name="Gao J.L."/>
            <person name="Fan L.J."/>
            <person name="van de Weg E."/>
            <person name="Wang J.Y."/>
            <person name="Gao Z.S."/>
        </authorList>
    </citation>
    <scope>NUCLEOTIDE SEQUENCE [LARGE SCALE GENOMIC DNA]</scope>
    <source>
        <tissue evidence="3">Leaves</tissue>
    </source>
</reference>
<proteinExistence type="predicted"/>
<feature type="region of interest" description="Disordered" evidence="1">
    <location>
        <begin position="1"/>
        <end position="57"/>
    </location>
</feature>
<organism evidence="3 4">
    <name type="scientific">Morella rubra</name>
    <name type="common">Chinese bayberry</name>
    <dbReference type="NCBI Taxonomy" id="262757"/>
    <lineage>
        <taxon>Eukaryota</taxon>
        <taxon>Viridiplantae</taxon>
        <taxon>Streptophyta</taxon>
        <taxon>Embryophyta</taxon>
        <taxon>Tracheophyta</taxon>
        <taxon>Spermatophyta</taxon>
        <taxon>Magnoliopsida</taxon>
        <taxon>eudicotyledons</taxon>
        <taxon>Gunneridae</taxon>
        <taxon>Pentapetalae</taxon>
        <taxon>rosids</taxon>
        <taxon>fabids</taxon>
        <taxon>Fagales</taxon>
        <taxon>Myricaceae</taxon>
        <taxon>Morella</taxon>
    </lineage>
</organism>
<dbReference type="GO" id="GO:0004386">
    <property type="term" value="F:helicase activity"/>
    <property type="evidence" value="ECO:0007669"/>
    <property type="project" value="UniProtKB-KW"/>
</dbReference>
<dbReference type="AlphaFoldDB" id="A0A6A1V718"/>
<keyword evidence="4" id="KW-1185">Reference proteome</keyword>
<dbReference type="EMBL" id="RXIC02000025">
    <property type="protein sequence ID" value="KAB1207688.1"/>
    <property type="molecule type" value="Genomic_DNA"/>
</dbReference>
<reference evidence="3" key="3">
    <citation type="submission" date="2019-09" db="EMBL/GenBank/DDBJ databases">
        <authorList>
            <person name="Gao Z."/>
        </authorList>
    </citation>
    <scope>NUCLEOTIDE SEQUENCE</scope>
    <source>
        <tissue evidence="3">Leaves</tissue>
    </source>
</reference>
<sequence length="208" mass="23385">MATKRAIEDVSAINSVAKIPDQSPTRGNSPQTPSAGSRSNSARKAKSPSLCPPLAAQNRGPIHPLTLWVNEEAPQAVHSDLCLYIFHIDVEYRWDRVIRPRHISFPLLHVTTVSRSGPGPGPGRDQHRRDRVRDRERERDSERARVDGGTTARGNPHEEEGKAKNEKEMREEIRRKDGVEEKPEEAAAQKLKEQAADMEREARGWTNP</sequence>
<keyword evidence="3" id="KW-0378">Hydrolase</keyword>
<feature type="region of interest" description="Disordered" evidence="1">
    <location>
        <begin position="111"/>
        <end position="208"/>
    </location>
</feature>
<name>A0A6A1V718_9ROSI</name>
<dbReference type="EMBL" id="RXIC02000029">
    <property type="protein sequence ID" value="KAB1201689.1"/>
    <property type="molecule type" value="Genomic_DNA"/>
</dbReference>
<protein>
    <submittedName>
        <fullName evidence="3">DEAD-box ATP-dependent RNA helicase 21</fullName>
    </submittedName>
</protein>
<feature type="compositionally biased region" description="Basic and acidic residues" evidence="1">
    <location>
        <begin position="124"/>
        <end position="146"/>
    </location>
</feature>
<feature type="compositionally biased region" description="Basic and acidic residues" evidence="1">
    <location>
        <begin position="155"/>
        <end position="208"/>
    </location>
</feature>
<evidence type="ECO:0000313" key="3">
    <source>
        <dbReference type="EMBL" id="KAB1207688.1"/>
    </source>
</evidence>
<feature type="compositionally biased region" description="Polar residues" evidence="1">
    <location>
        <begin position="22"/>
        <end position="40"/>
    </location>
</feature>
<evidence type="ECO:0000313" key="4">
    <source>
        <dbReference type="Proteomes" id="UP000516437"/>
    </source>
</evidence>
<dbReference type="Proteomes" id="UP000516437">
    <property type="component" value="Chromosome 7"/>
</dbReference>
<keyword evidence="3" id="KW-0347">Helicase</keyword>
<gene>
    <name evidence="2" type="ORF">CJ030_MR0G000305</name>
    <name evidence="3" type="ORF">CJ030_MR7G000338</name>
</gene>
<comment type="caution">
    <text evidence="3">The sequence shown here is derived from an EMBL/GenBank/DDBJ whole genome shotgun (WGS) entry which is preliminary data.</text>
</comment>
<accession>A0A6A1V718</accession>
<evidence type="ECO:0000313" key="2">
    <source>
        <dbReference type="EMBL" id="KAB1201689.1"/>
    </source>
</evidence>
<keyword evidence="3" id="KW-0067">ATP-binding</keyword>